<gene>
    <name evidence="2" type="ORF">MEUPH1_LOCUS18506</name>
</gene>
<accession>A0AAV0X662</accession>
<evidence type="ECO:0000256" key="1">
    <source>
        <dbReference type="SAM" id="MobiDB-lite"/>
    </source>
</evidence>
<feature type="region of interest" description="Disordered" evidence="1">
    <location>
        <begin position="77"/>
        <end position="99"/>
    </location>
</feature>
<sequence>MPVAMPVVCEVSVDVVTVPEIDIRAACNDTVQTETLTMSVVCEVSVDVATVPEMDIRAECDETSAVQAEIVTMPIVNAGQPDTVQDSGNNRKNGKSKIPFVLVPH</sequence>
<proteinExistence type="predicted"/>
<feature type="compositionally biased region" description="Polar residues" evidence="1">
    <location>
        <begin position="80"/>
        <end position="91"/>
    </location>
</feature>
<evidence type="ECO:0000313" key="3">
    <source>
        <dbReference type="Proteomes" id="UP001160148"/>
    </source>
</evidence>
<evidence type="ECO:0000313" key="2">
    <source>
        <dbReference type="EMBL" id="CAI6363577.1"/>
    </source>
</evidence>
<comment type="caution">
    <text evidence="2">The sequence shown here is derived from an EMBL/GenBank/DDBJ whole genome shotgun (WGS) entry which is preliminary data.</text>
</comment>
<dbReference type="AlphaFoldDB" id="A0AAV0X662"/>
<reference evidence="2 3" key="1">
    <citation type="submission" date="2023-01" db="EMBL/GenBank/DDBJ databases">
        <authorList>
            <person name="Whitehead M."/>
        </authorList>
    </citation>
    <scope>NUCLEOTIDE SEQUENCE [LARGE SCALE GENOMIC DNA]</scope>
</reference>
<organism evidence="2 3">
    <name type="scientific">Macrosiphum euphorbiae</name>
    <name type="common">potato aphid</name>
    <dbReference type="NCBI Taxonomy" id="13131"/>
    <lineage>
        <taxon>Eukaryota</taxon>
        <taxon>Metazoa</taxon>
        <taxon>Ecdysozoa</taxon>
        <taxon>Arthropoda</taxon>
        <taxon>Hexapoda</taxon>
        <taxon>Insecta</taxon>
        <taxon>Pterygota</taxon>
        <taxon>Neoptera</taxon>
        <taxon>Paraneoptera</taxon>
        <taxon>Hemiptera</taxon>
        <taxon>Sternorrhyncha</taxon>
        <taxon>Aphidomorpha</taxon>
        <taxon>Aphidoidea</taxon>
        <taxon>Aphididae</taxon>
        <taxon>Macrosiphini</taxon>
        <taxon>Macrosiphum</taxon>
    </lineage>
</organism>
<keyword evidence="3" id="KW-1185">Reference proteome</keyword>
<protein>
    <submittedName>
        <fullName evidence="2">Uncharacterized protein</fullName>
    </submittedName>
</protein>
<name>A0AAV0X662_9HEMI</name>
<dbReference type="Proteomes" id="UP001160148">
    <property type="component" value="Unassembled WGS sequence"/>
</dbReference>
<dbReference type="EMBL" id="CARXXK010000003">
    <property type="protein sequence ID" value="CAI6363577.1"/>
    <property type="molecule type" value="Genomic_DNA"/>
</dbReference>